<gene>
    <name evidence="1" type="ORF">FKZ61_08690</name>
</gene>
<evidence type="ECO:0008006" key="3">
    <source>
        <dbReference type="Google" id="ProtNLM"/>
    </source>
</evidence>
<dbReference type="Proteomes" id="UP000317371">
    <property type="component" value="Unassembled WGS sequence"/>
</dbReference>
<accession>A0A540VHI0</accession>
<comment type="caution">
    <text evidence="1">The sequence shown here is derived from an EMBL/GenBank/DDBJ whole genome shotgun (WGS) entry which is preliminary data.</text>
</comment>
<dbReference type="EMBL" id="VIGC01000009">
    <property type="protein sequence ID" value="TQE96151.1"/>
    <property type="molecule type" value="Genomic_DNA"/>
</dbReference>
<dbReference type="AlphaFoldDB" id="A0A540VHI0"/>
<dbReference type="RefSeq" id="WP_141609704.1">
    <property type="nucleotide sequence ID" value="NZ_VIGC02000009.1"/>
</dbReference>
<sequence length="299" mass="32405">MDTSSQAGTRRGRGKDLVEHWTYQATRIINSASPEAARERVQTLRQTYPDATPEALVEQLIKQKSLQTAGVGLLTAGASAVPGLGTLATLTLGTAADIGITLRMQTELALEIAALYGHDLPPERLRNVIMLITGISLGGERLVGQAGRRVAEGVAERLASRSAVKALPIVGALAAGAINAVTTYVIGRRAHAYFSLGPEAMPSWEESLRAITGVDERKIVTWLEELVDGLKEGARSRRRHLVDSLRRLEMPQLLPDLNPRRLGEQAAQVVWTAGGDLRDRLARLGRRERDHAGGQEERP</sequence>
<evidence type="ECO:0000313" key="1">
    <source>
        <dbReference type="EMBL" id="TQE96151.1"/>
    </source>
</evidence>
<proteinExistence type="predicted"/>
<name>A0A540VHI0_9CHLR</name>
<reference evidence="1 2" key="1">
    <citation type="submission" date="2019-06" db="EMBL/GenBank/DDBJ databases">
        <title>Genome sequence of Litorilinea aerophila BAA-2444.</title>
        <authorList>
            <person name="Maclea K.S."/>
            <person name="Maurais E.G."/>
            <person name="Iannazzi L.C."/>
        </authorList>
    </citation>
    <scope>NUCLEOTIDE SEQUENCE [LARGE SCALE GENOMIC DNA]</scope>
    <source>
        <strain evidence="1 2">ATCC BAA-2444</strain>
    </source>
</reference>
<dbReference type="OrthoDB" id="424306at2"/>
<protein>
    <recommendedName>
        <fullName evidence="3">EcsC family protein</fullName>
    </recommendedName>
</protein>
<evidence type="ECO:0000313" key="2">
    <source>
        <dbReference type="Proteomes" id="UP000317371"/>
    </source>
</evidence>
<keyword evidence="2" id="KW-1185">Reference proteome</keyword>
<organism evidence="1 2">
    <name type="scientific">Litorilinea aerophila</name>
    <dbReference type="NCBI Taxonomy" id="1204385"/>
    <lineage>
        <taxon>Bacteria</taxon>
        <taxon>Bacillati</taxon>
        <taxon>Chloroflexota</taxon>
        <taxon>Caldilineae</taxon>
        <taxon>Caldilineales</taxon>
        <taxon>Caldilineaceae</taxon>
        <taxon>Litorilinea</taxon>
    </lineage>
</organism>
<dbReference type="InParanoid" id="A0A540VHI0"/>